<evidence type="ECO:0000259" key="1">
    <source>
        <dbReference type="PROSITE" id="PS51671"/>
    </source>
</evidence>
<dbReference type="InterPro" id="IPR045865">
    <property type="entry name" value="ACT-like_dom_sf"/>
</dbReference>
<dbReference type="Pfam" id="PF01842">
    <property type="entry name" value="ACT"/>
    <property type="match status" value="2"/>
</dbReference>
<dbReference type="SUPFAM" id="SSF55021">
    <property type="entry name" value="ACT-like"/>
    <property type="match status" value="2"/>
</dbReference>
<protein>
    <recommendedName>
        <fullName evidence="1">ACT domain-containing protein</fullName>
    </recommendedName>
</protein>
<dbReference type="PANTHER" id="PTHR40099:SF1">
    <property type="entry name" value="ACETOLACTATE SYNTHASE, SMALL SUBUNIT"/>
    <property type="match status" value="1"/>
</dbReference>
<evidence type="ECO:0000313" key="3">
    <source>
        <dbReference type="Proteomes" id="UP000264006"/>
    </source>
</evidence>
<proteinExistence type="predicted"/>
<dbReference type="PROSITE" id="PS51671">
    <property type="entry name" value="ACT"/>
    <property type="match status" value="1"/>
</dbReference>
<name>A0A346XZS6_9ACTN</name>
<dbReference type="RefSeq" id="WP_114592173.1">
    <property type="nucleotide sequence ID" value="NZ_CP031165.1"/>
</dbReference>
<dbReference type="InterPro" id="IPR002912">
    <property type="entry name" value="ACT_dom"/>
</dbReference>
<dbReference type="PANTHER" id="PTHR40099">
    <property type="entry name" value="ACETOLACTATE SYNTHASE, SMALL SUBUNIT"/>
    <property type="match status" value="1"/>
</dbReference>
<accession>A0A346XZS6</accession>
<organism evidence="2 3">
    <name type="scientific">Euzebya pacifica</name>
    <dbReference type="NCBI Taxonomy" id="1608957"/>
    <lineage>
        <taxon>Bacteria</taxon>
        <taxon>Bacillati</taxon>
        <taxon>Actinomycetota</taxon>
        <taxon>Nitriliruptoria</taxon>
        <taxon>Euzebyales</taxon>
    </lineage>
</organism>
<sequence length="126" mass="13122">MHKDFVLIPDDQPGVMARLGEACGAADISIEGISAFTGQGKGVVHVLVPDAEHALTVLEDAGLDVRAARDVVVVDIADRPGAMGEICRKIADAGINIEQAYLATGGRMVMVVDKVVEARELVGGTD</sequence>
<dbReference type="EMBL" id="CP031165">
    <property type="protein sequence ID" value="AXV07723.1"/>
    <property type="molecule type" value="Genomic_DNA"/>
</dbReference>
<dbReference type="KEGG" id="euz:DVS28_a3044"/>
<dbReference type="OrthoDB" id="5243561at2"/>
<gene>
    <name evidence="2" type="ORF">DVS28_a3044</name>
</gene>
<feature type="domain" description="ACT" evidence="1">
    <location>
        <begin position="71"/>
        <end position="126"/>
    </location>
</feature>
<dbReference type="AlphaFoldDB" id="A0A346XZS6"/>
<reference evidence="2 3" key="1">
    <citation type="submission" date="2018-09" db="EMBL/GenBank/DDBJ databases">
        <title>Complete genome sequence of Euzebya sp. DY32-46 isolated from seawater of Pacific Ocean.</title>
        <authorList>
            <person name="Xu L."/>
            <person name="Wu Y.-H."/>
            <person name="Xu X.-W."/>
        </authorList>
    </citation>
    <scope>NUCLEOTIDE SEQUENCE [LARGE SCALE GENOMIC DNA]</scope>
    <source>
        <strain evidence="2 3">DY32-46</strain>
    </source>
</reference>
<dbReference type="Gene3D" id="3.30.2130.10">
    <property type="entry name" value="VC0802-like"/>
    <property type="match status" value="1"/>
</dbReference>
<evidence type="ECO:0000313" key="2">
    <source>
        <dbReference type="EMBL" id="AXV07723.1"/>
    </source>
</evidence>
<dbReference type="Proteomes" id="UP000264006">
    <property type="component" value="Chromosome"/>
</dbReference>
<keyword evidence="3" id="KW-1185">Reference proteome</keyword>